<dbReference type="EMBL" id="MU863624">
    <property type="protein sequence ID" value="KAK4106482.1"/>
    <property type="molecule type" value="Genomic_DNA"/>
</dbReference>
<organism evidence="2 3">
    <name type="scientific">Parathielavia hyrcaniae</name>
    <dbReference type="NCBI Taxonomy" id="113614"/>
    <lineage>
        <taxon>Eukaryota</taxon>
        <taxon>Fungi</taxon>
        <taxon>Dikarya</taxon>
        <taxon>Ascomycota</taxon>
        <taxon>Pezizomycotina</taxon>
        <taxon>Sordariomycetes</taxon>
        <taxon>Sordariomycetidae</taxon>
        <taxon>Sordariales</taxon>
        <taxon>Chaetomiaceae</taxon>
        <taxon>Parathielavia</taxon>
    </lineage>
</organism>
<evidence type="ECO:0000256" key="1">
    <source>
        <dbReference type="ARBA" id="ARBA00009143"/>
    </source>
</evidence>
<protein>
    <submittedName>
        <fullName evidence="2">Uncharacterized protein</fullName>
    </submittedName>
</protein>
<keyword evidence="3" id="KW-1185">Reference proteome</keyword>
<dbReference type="GO" id="GO:0005634">
    <property type="term" value="C:nucleus"/>
    <property type="evidence" value="ECO:0007669"/>
    <property type="project" value="TreeGrafter"/>
</dbReference>
<dbReference type="Pfam" id="PF06487">
    <property type="entry name" value="SAP18"/>
    <property type="match status" value="1"/>
</dbReference>
<dbReference type="InterPro" id="IPR010516">
    <property type="entry name" value="SAP18"/>
</dbReference>
<dbReference type="PANTHER" id="PTHR13082">
    <property type="entry name" value="SAP18"/>
    <property type="match status" value="1"/>
</dbReference>
<dbReference type="Proteomes" id="UP001305647">
    <property type="component" value="Unassembled WGS sequence"/>
</dbReference>
<evidence type="ECO:0000313" key="2">
    <source>
        <dbReference type="EMBL" id="KAK4106482.1"/>
    </source>
</evidence>
<dbReference type="AlphaFoldDB" id="A0AAN6T762"/>
<evidence type="ECO:0000313" key="3">
    <source>
        <dbReference type="Proteomes" id="UP001305647"/>
    </source>
</evidence>
<dbReference type="InterPro" id="IPR042534">
    <property type="entry name" value="SAP18_sf"/>
</dbReference>
<accession>A0AAN6T762</accession>
<comment type="caution">
    <text evidence="2">The sequence shown here is derived from an EMBL/GenBank/DDBJ whole genome shotgun (WGS) entry which is preliminary data.</text>
</comment>
<sequence length="285" mass="31137">MSTGELNRAETPPFHLKLFYRTGAFHRPDEFSTTSPTLPPHLSLHTWSDCTLLELSHLLLDASPSILPSPAIGTRLCFRLLYADTRAASGAATNNRIIVAADDHNTDNNSHMPPPRYVAKDLGSVVLGRGGPGAGPDEGVSSDDDDEEEAVTLADARFITGDLLSCAILPPDELTGDVVPASSARAGRRVGKWAVAEIGYRAFRRGLRDEDMAFKRVMRVRFAASPFILEDRQARVALVVYLRRFCLGEVESGMNQASLMVERRGVIEEGRSDTTGLGKQDFWPS</sequence>
<name>A0AAN6T762_9PEZI</name>
<dbReference type="Gene3D" id="3.10.20.550">
    <property type="entry name" value="ASAP complex, SAP18 subunit"/>
    <property type="match status" value="1"/>
</dbReference>
<reference evidence="2" key="2">
    <citation type="submission" date="2023-05" db="EMBL/GenBank/DDBJ databases">
        <authorList>
            <consortium name="Lawrence Berkeley National Laboratory"/>
            <person name="Steindorff A."/>
            <person name="Hensen N."/>
            <person name="Bonometti L."/>
            <person name="Westerberg I."/>
            <person name="Brannstrom I.O."/>
            <person name="Guillou S."/>
            <person name="Cros-Aarteil S."/>
            <person name="Calhoun S."/>
            <person name="Haridas S."/>
            <person name="Kuo A."/>
            <person name="Mondo S."/>
            <person name="Pangilinan J."/>
            <person name="Riley R."/>
            <person name="Labutti K."/>
            <person name="Andreopoulos B."/>
            <person name="Lipzen A."/>
            <person name="Chen C."/>
            <person name="Yanf M."/>
            <person name="Daum C."/>
            <person name="Ng V."/>
            <person name="Clum A."/>
            <person name="Ohm R."/>
            <person name="Martin F."/>
            <person name="Silar P."/>
            <person name="Natvig D."/>
            <person name="Lalanne C."/>
            <person name="Gautier V."/>
            <person name="Ament-Velasquez S.L."/>
            <person name="Kruys A."/>
            <person name="Hutchinson M.I."/>
            <person name="Powell A.J."/>
            <person name="Barry K."/>
            <person name="Miller A.N."/>
            <person name="Grigoriev I.V."/>
            <person name="Debuchy R."/>
            <person name="Gladieux P."/>
            <person name="Thoren M.H."/>
            <person name="Johannesson H."/>
        </authorList>
    </citation>
    <scope>NUCLEOTIDE SEQUENCE</scope>
    <source>
        <strain evidence="2">CBS 757.83</strain>
    </source>
</reference>
<proteinExistence type="inferred from homology"/>
<dbReference type="PANTHER" id="PTHR13082:SF0">
    <property type="entry name" value="HISTONE DEACETYLASE COMPLEX SUBUNIT SAP18"/>
    <property type="match status" value="1"/>
</dbReference>
<reference evidence="2" key="1">
    <citation type="journal article" date="2023" name="Mol. Phylogenet. Evol.">
        <title>Genome-scale phylogeny and comparative genomics of the fungal order Sordariales.</title>
        <authorList>
            <person name="Hensen N."/>
            <person name="Bonometti L."/>
            <person name="Westerberg I."/>
            <person name="Brannstrom I.O."/>
            <person name="Guillou S."/>
            <person name="Cros-Aarteil S."/>
            <person name="Calhoun S."/>
            <person name="Haridas S."/>
            <person name="Kuo A."/>
            <person name="Mondo S."/>
            <person name="Pangilinan J."/>
            <person name="Riley R."/>
            <person name="LaButti K."/>
            <person name="Andreopoulos B."/>
            <person name="Lipzen A."/>
            <person name="Chen C."/>
            <person name="Yan M."/>
            <person name="Daum C."/>
            <person name="Ng V."/>
            <person name="Clum A."/>
            <person name="Steindorff A."/>
            <person name="Ohm R.A."/>
            <person name="Martin F."/>
            <person name="Silar P."/>
            <person name="Natvig D.O."/>
            <person name="Lalanne C."/>
            <person name="Gautier V."/>
            <person name="Ament-Velasquez S.L."/>
            <person name="Kruys A."/>
            <person name="Hutchinson M.I."/>
            <person name="Powell A.J."/>
            <person name="Barry K."/>
            <person name="Miller A.N."/>
            <person name="Grigoriev I.V."/>
            <person name="Debuchy R."/>
            <person name="Gladieux P."/>
            <person name="Hiltunen Thoren M."/>
            <person name="Johannesson H."/>
        </authorList>
    </citation>
    <scope>NUCLEOTIDE SEQUENCE</scope>
    <source>
        <strain evidence="2">CBS 757.83</strain>
    </source>
</reference>
<gene>
    <name evidence="2" type="ORF">N658DRAFT_555362</name>
</gene>
<comment type="similarity">
    <text evidence="1">Belongs to the SAP18 family.</text>
</comment>